<protein>
    <recommendedName>
        <fullName evidence="4">Transmembrane protein</fullName>
    </recommendedName>
</protein>
<evidence type="ECO:0000256" key="2">
    <source>
        <dbReference type="SAM" id="Phobius"/>
    </source>
</evidence>
<keyword evidence="2" id="KW-0472">Membrane</keyword>
<feature type="region of interest" description="Disordered" evidence="1">
    <location>
        <begin position="318"/>
        <end position="352"/>
    </location>
</feature>
<keyword evidence="2" id="KW-1133">Transmembrane helix</keyword>
<feature type="compositionally biased region" description="Low complexity" evidence="1">
    <location>
        <begin position="318"/>
        <end position="333"/>
    </location>
</feature>
<evidence type="ECO:0000313" key="3">
    <source>
        <dbReference type="EMBL" id="CCC47925.1"/>
    </source>
</evidence>
<evidence type="ECO:0000256" key="1">
    <source>
        <dbReference type="SAM" id="MobiDB-lite"/>
    </source>
</evidence>
<feature type="transmembrane region" description="Helical" evidence="2">
    <location>
        <begin position="704"/>
        <end position="725"/>
    </location>
</feature>
<dbReference type="VEuPathDB" id="TriTrypDB:TvY486_0501340"/>
<proteinExistence type="predicted"/>
<organism evidence="3">
    <name type="scientific">Trypanosoma vivax (strain Y486)</name>
    <dbReference type="NCBI Taxonomy" id="1055687"/>
    <lineage>
        <taxon>Eukaryota</taxon>
        <taxon>Discoba</taxon>
        <taxon>Euglenozoa</taxon>
        <taxon>Kinetoplastea</taxon>
        <taxon>Metakinetoplastina</taxon>
        <taxon>Trypanosomatida</taxon>
        <taxon>Trypanosomatidae</taxon>
        <taxon>Trypanosoma</taxon>
        <taxon>Duttonella</taxon>
    </lineage>
</organism>
<dbReference type="PANTHER" id="PTHR34553">
    <property type="entry name" value="OS05G0597400 PROTEIN"/>
    <property type="match status" value="1"/>
</dbReference>
<feature type="transmembrane region" description="Helical" evidence="2">
    <location>
        <begin position="629"/>
        <end position="650"/>
    </location>
</feature>
<accession>G0TVF9</accession>
<evidence type="ECO:0008006" key="4">
    <source>
        <dbReference type="Google" id="ProtNLM"/>
    </source>
</evidence>
<dbReference type="AlphaFoldDB" id="G0TVF9"/>
<feature type="non-terminal residue" evidence="3">
    <location>
        <position position="772"/>
    </location>
</feature>
<sequence length="772" mass="85688">MPSGGPISYAEVSSQTASSSLKGSNVHGMEDASSGYFYRLVELAFGQRDGKGKSSTSTNVVTHPLVPEGGAVCGIKCATPCRFKGASGSCPESEVVEHLESTAGCRVSASVERRSPEVLKRKRRKRWSGRHRLPWRVTARLFLRRDTGHSGRLCRAVNVGSESGPHVLGSSIPPQTFDESFRCPRCSPVAPEVAQPVHSSLFYPHGFERRPPVFLHYLVLGGWRTVAGGRDYFSHRRLAHGEVVGHTACWLYNARPRDRFVFVVSPVEAKATGSTMSSLSRCIEYLFGTPPAFANSGQFLPHSSVSDAFKTSATNAMSSDVVPTSSFPSPSVSARGSRDAVETDSGESARHSKGISMGVEVIEVRHEDVTAMDYSPRLVSSRFAIEAKAVYTYFFPTIEEVMTFYECENCLTLIQLQGLLDVANSSTASKANSRYKGVRPMQSYSTEGAFCCSSDRRTLALPQLCESVSGSVETSLPSSYSALEEEKFSFDADIACECCYVMQRHREAGDAKNSAPRKSKSMGRSFSCCNHQCRTTSLLRTDIIYNIRPRIMPRPSTVHFDTIVTLYSEDPSFNAVLREVLMPEPSTHPYTASLREQRRMLAMYEVGMPSWTIFLASTGLPYRRAFRISFVGLVNLWPLISLFVGLYDLYRHLPQMKKFMSSTLAPLLDWIEQRFALQVSILTTYLVSVGLTVITSFTSFFSQFYLLQIAVYPLRLVAHVIWIPFYAVLNIMWTLSTILSSFIGLLWVTVKLILAGPFMFVSTYHARDGRIA</sequence>
<feature type="transmembrane region" description="Helical" evidence="2">
    <location>
        <begin position="731"/>
        <end position="754"/>
    </location>
</feature>
<dbReference type="EMBL" id="HE573021">
    <property type="protein sequence ID" value="CCC47925.1"/>
    <property type="molecule type" value="Genomic_DNA"/>
</dbReference>
<gene>
    <name evidence="3" type="ORF">TVY486_0501340</name>
</gene>
<feature type="transmembrane region" description="Helical" evidence="2">
    <location>
        <begin position="675"/>
        <end position="697"/>
    </location>
</feature>
<dbReference type="PANTHER" id="PTHR34553:SF4">
    <property type="entry name" value="G1_S-SPECIFIC CYCLIN-E PROTEIN"/>
    <property type="match status" value="1"/>
</dbReference>
<name>G0TVF9_TRYVY</name>
<keyword evidence="2" id="KW-0812">Transmembrane</keyword>
<reference evidence="3" key="1">
    <citation type="journal article" date="2012" name="Proc. Natl. Acad. Sci. U.S.A.">
        <title>Antigenic diversity is generated by distinct evolutionary mechanisms in African trypanosome species.</title>
        <authorList>
            <person name="Jackson A.P."/>
            <person name="Berry A."/>
            <person name="Aslett M."/>
            <person name="Allison H.C."/>
            <person name="Burton P."/>
            <person name="Vavrova-Anderson J."/>
            <person name="Brown R."/>
            <person name="Browne H."/>
            <person name="Corton N."/>
            <person name="Hauser H."/>
            <person name="Gamble J."/>
            <person name="Gilderthorp R."/>
            <person name="Marcello L."/>
            <person name="McQuillan J."/>
            <person name="Otto T.D."/>
            <person name="Quail M.A."/>
            <person name="Sanders M.J."/>
            <person name="van Tonder A."/>
            <person name="Ginger M.L."/>
            <person name="Field M.C."/>
            <person name="Barry J.D."/>
            <person name="Hertz-Fowler C."/>
            <person name="Berriman M."/>
        </authorList>
    </citation>
    <scope>NUCLEOTIDE SEQUENCE</scope>
    <source>
        <strain evidence="3">Y486</strain>
    </source>
</reference>